<dbReference type="AlphaFoldDB" id="A0A2N9J470"/>
<dbReference type="PANTHER" id="PTHR46033">
    <property type="entry name" value="PROTEIN MAIN-LIKE 2"/>
    <property type="match status" value="1"/>
</dbReference>
<protein>
    <submittedName>
        <fullName evidence="2">Uncharacterized protein</fullName>
    </submittedName>
</protein>
<proteinExistence type="predicted"/>
<sequence length="479" mass="54911">MSRTSKSRGSRLGSSSSNPTSVSNLPPLDAKLGAKKWNVAYFNVRNPKWLIVGVMPLGFVTGGNYSMLRPRPWSSWLALGPWWRTWSILVPKVHGPLAVSEVVGHYPHLPYSWSQDTPDEQLLMARAFLMYLLGNTIMCNSSQTMFVKWLHFFEDLDTIAEYNWGGLALAHLYVNMDSVSLGITTSLMGYWQLWEVRLGFAPWLCEDFPEADWHNNYTTWNHLDRITKDWIAWTPWELLEERMEEGLTVAWHLSWLERHPFTSGSVTLGHSDGLLVETSVSRREGVYGLLIPADCRPANNADLHILLPQKRRRALDILDECLGVPYSLGRTWLKDRVDFRALVEYFKDKRDNEHYHYALMVAVLAGFFLVGNFEAIDPKIVNIVEMLGTGNSAPMILAETLNGLDDLKDGTCHHFKRNPLLLQIVPKDFCHDFSRNISQKRVDKIASTWKECVRYTRQEGTKRTDPGGLYEGWVMCDME</sequence>
<evidence type="ECO:0000256" key="1">
    <source>
        <dbReference type="SAM" id="MobiDB-lite"/>
    </source>
</evidence>
<dbReference type="PANTHER" id="PTHR46033:SF1">
    <property type="entry name" value="PROTEIN MAIN-LIKE 2"/>
    <property type="match status" value="1"/>
</dbReference>
<reference evidence="2" key="1">
    <citation type="submission" date="2018-02" db="EMBL/GenBank/DDBJ databases">
        <authorList>
            <person name="Cohen D.B."/>
            <person name="Kent A.D."/>
        </authorList>
    </citation>
    <scope>NUCLEOTIDE SEQUENCE</scope>
</reference>
<dbReference type="GO" id="GO:0010073">
    <property type="term" value="P:meristem maintenance"/>
    <property type="evidence" value="ECO:0007669"/>
    <property type="project" value="InterPro"/>
</dbReference>
<dbReference type="InterPro" id="IPR044824">
    <property type="entry name" value="MAIN-like"/>
</dbReference>
<organism evidence="2">
    <name type="scientific">Fagus sylvatica</name>
    <name type="common">Beechnut</name>
    <dbReference type="NCBI Taxonomy" id="28930"/>
    <lineage>
        <taxon>Eukaryota</taxon>
        <taxon>Viridiplantae</taxon>
        <taxon>Streptophyta</taxon>
        <taxon>Embryophyta</taxon>
        <taxon>Tracheophyta</taxon>
        <taxon>Spermatophyta</taxon>
        <taxon>Magnoliopsida</taxon>
        <taxon>eudicotyledons</taxon>
        <taxon>Gunneridae</taxon>
        <taxon>Pentapetalae</taxon>
        <taxon>rosids</taxon>
        <taxon>fabids</taxon>
        <taxon>Fagales</taxon>
        <taxon>Fagaceae</taxon>
        <taxon>Fagus</taxon>
    </lineage>
</organism>
<evidence type="ECO:0000313" key="2">
    <source>
        <dbReference type="EMBL" id="SPD31374.1"/>
    </source>
</evidence>
<feature type="compositionally biased region" description="Low complexity" evidence="1">
    <location>
        <begin position="10"/>
        <end position="25"/>
    </location>
</feature>
<name>A0A2N9J470_FAGSY</name>
<dbReference type="EMBL" id="OIVN01006358">
    <property type="protein sequence ID" value="SPD31374.1"/>
    <property type="molecule type" value="Genomic_DNA"/>
</dbReference>
<accession>A0A2N9J470</accession>
<feature type="region of interest" description="Disordered" evidence="1">
    <location>
        <begin position="1"/>
        <end position="25"/>
    </location>
</feature>
<gene>
    <name evidence="2" type="ORF">FSB_LOCUS59256</name>
</gene>